<comment type="caution">
    <text evidence="1">The sequence shown here is derived from an EMBL/GenBank/DDBJ whole genome shotgun (WGS) entry which is preliminary data.</text>
</comment>
<dbReference type="EMBL" id="CM055730">
    <property type="protein sequence ID" value="KAJ8014220.1"/>
    <property type="molecule type" value="Genomic_DNA"/>
</dbReference>
<reference evidence="1" key="1">
    <citation type="submission" date="2021-05" db="EMBL/GenBank/DDBJ databases">
        <authorList>
            <person name="Pan Q."/>
            <person name="Jouanno E."/>
            <person name="Zahm M."/>
            <person name="Klopp C."/>
            <person name="Cabau C."/>
            <person name="Louis A."/>
            <person name="Berthelot C."/>
            <person name="Parey E."/>
            <person name="Roest Crollius H."/>
            <person name="Montfort J."/>
            <person name="Robinson-Rechavi M."/>
            <person name="Bouchez O."/>
            <person name="Lampietro C."/>
            <person name="Lopez Roques C."/>
            <person name="Donnadieu C."/>
            <person name="Postlethwait J."/>
            <person name="Bobe J."/>
            <person name="Dillon D."/>
            <person name="Chandos A."/>
            <person name="von Hippel F."/>
            <person name="Guiguen Y."/>
        </authorList>
    </citation>
    <scope>NUCLEOTIDE SEQUENCE</scope>
    <source>
        <strain evidence="1">YG-Jan2019</strain>
    </source>
</reference>
<accession>A0ACC2HEQ3</accession>
<evidence type="ECO:0000313" key="1">
    <source>
        <dbReference type="EMBL" id="KAJ8014220.1"/>
    </source>
</evidence>
<gene>
    <name evidence="1" type="ORF">DPEC_G00037990</name>
</gene>
<protein>
    <submittedName>
        <fullName evidence="1">Uncharacterized protein</fullName>
    </submittedName>
</protein>
<evidence type="ECO:0000313" key="2">
    <source>
        <dbReference type="Proteomes" id="UP001157502"/>
    </source>
</evidence>
<dbReference type="Proteomes" id="UP001157502">
    <property type="component" value="Chromosome 3"/>
</dbReference>
<keyword evidence="2" id="KW-1185">Reference proteome</keyword>
<name>A0ACC2HEQ3_DALPE</name>
<organism evidence="1 2">
    <name type="scientific">Dallia pectoralis</name>
    <name type="common">Alaska blackfish</name>
    <dbReference type="NCBI Taxonomy" id="75939"/>
    <lineage>
        <taxon>Eukaryota</taxon>
        <taxon>Metazoa</taxon>
        <taxon>Chordata</taxon>
        <taxon>Craniata</taxon>
        <taxon>Vertebrata</taxon>
        <taxon>Euteleostomi</taxon>
        <taxon>Actinopterygii</taxon>
        <taxon>Neopterygii</taxon>
        <taxon>Teleostei</taxon>
        <taxon>Protacanthopterygii</taxon>
        <taxon>Esociformes</taxon>
        <taxon>Umbridae</taxon>
        <taxon>Dallia</taxon>
    </lineage>
</organism>
<proteinExistence type="predicted"/>
<sequence>MLPFTSRLLSAERLFLLSALLSDGQILAGLDGNDHRGRGEVSAKRNRVVIKDYPGLSLLSMEKVAKMWSNLRSRCQTLFHSDSAGSSSENDPLEVNRIHCVVDPGRGGASREPLAPRASSMSHSLLPLPINTGGRVSNCVSDIPQIVEITVDSKDSEEARGCPGGVLMGRRDSYTRHAPWGGKKKHSCSTKTQSSMDTDRRSGRTRTPAGRRERRYGVSSVQEAGDCGGAGRSVSARSLHQRLSDTVGLCLPLPRRQRSCSSKAPTISKRKIHLTELMLETCPFPQGSDLANKWHLIKQHTAPVSPHSSTALLDAFDAAHAAPEDEEERLRERRRLSIEEGVDPPPNAQIHTLEALGRSAALAWSGPWWIVLSLPSPPGLTSSWLEIPARPDISVFVP</sequence>